<evidence type="ECO:0000256" key="5">
    <source>
        <dbReference type="ARBA" id="ARBA00022801"/>
    </source>
</evidence>
<sequence>MEQTCLHVLKLNVLNHQPFTSDILFLILCLTSNRDFTRKCNRFVIVDIARAMNTNAFLVVLFGFVTLVNCDLEVQLLHVLFRHGDKVPHRAYQNYPNDPYRDYSYYPMGDGDLTNEGKLREYKIGLMLRERYNGYFGSDYWPDKIYGLTTDVPRTQLSIQLVLAGLFPPSEKQIWNPHLPWIPTWTTSATPHDIQSLLFPHYCPRYQEEYARFLEQDDIQEMIKKYKNVFSYLTDHTGKIVNTTKAIQYLYNLLKEEAAQNLTLPKWTENVFPSPLKEMTILDFNLRSYTKTLKRLNGGMLLRRIVNDIDLYQKGRLQPTDRKAFLFSAHEVNVAALARTLGTNEPLLPAYGSTIILETLRDKKGTYYIRVLLWTGVTEKLIIQTIPGCNELCPYNEFRHLLNDVIATDEEILCRRKDHNNNNNNNNNNHHRHVSSSTNINLDKLMFYLLGISVNN</sequence>
<comment type="similarity">
    <text evidence="2">Belongs to the histidine acid phosphatase family.</text>
</comment>
<evidence type="ECO:0000256" key="6">
    <source>
        <dbReference type="ARBA" id="ARBA00023157"/>
    </source>
</evidence>
<dbReference type="Pfam" id="PF00328">
    <property type="entry name" value="His_Phos_2"/>
    <property type="match status" value="1"/>
</dbReference>
<dbReference type="PANTHER" id="PTHR11567:SF211">
    <property type="entry name" value="PROSTATIC ACID PHOSPHATASE"/>
    <property type="match status" value="1"/>
</dbReference>
<dbReference type="Gene3D" id="3.40.50.1240">
    <property type="entry name" value="Phosphoglycerate mutase-like"/>
    <property type="match status" value="1"/>
</dbReference>
<evidence type="ECO:0000256" key="1">
    <source>
        <dbReference type="ARBA" id="ARBA00000032"/>
    </source>
</evidence>
<comment type="caution">
    <text evidence="8">The sequence shown here is derived from an EMBL/GenBank/DDBJ whole genome shotgun (WGS) entry which is preliminary data.</text>
</comment>
<dbReference type="Proteomes" id="UP001607302">
    <property type="component" value="Unassembled WGS sequence"/>
</dbReference>
<name>A0ABD2C9E5_VESSQ</name>
<keyword evidence="4" id="KW-0732">Signal</keyword>
<comment type="catalytic activity">
    <reaction evidence="1">
        <text>a phosphate monoester + H2O = an alcohol + phosphate</text>
        <dbReference type="Rhea" id="RHEA:15017"/>
        <dbReference type="ChEBI" id="CHEBI:15377"/>
        <dbReference type="ChEBI" id="CHEBI:30879"/>
        <dbReference type="ChEBI" id="CHEBI:43474"/>
        <dbReference type="ChEBI" id="CHEBI:67140"/>
        <dbReference type="EC" id="3.1.3.2"/>
    </reaction>
</comment>
<evidence type="ECO:0000313" key="9">
    <source>
        <dbReference type="Proteomes" id="UP001607302"/>
    </source>
</evidence>
<dbReference type="InterPro" id="IPR050645">
    <property type="entry name" value="Histidine_acid_phosphatase"/>
</dbReference>
<protein>
    <recommendedName>
        <fullName evidence="3">acid phosphatase</fullName>
        <ecNumber evidence="3">3.1.3.2</ecNumber>
    </recommendedName>
</protein>
<keyword evidence="9" id="KW-1185">Reference proteome</keyword>
<dbReference type="AlphaFoldDB" id="A0ABD2C9E5"/>
<dbReference type="InterPro" id="IPR000560">
    <property type="entry name" value="His_Pase_clade-2"/>
</dbReference>
<evidence type="ECO:0000256" key="4">
    <source>
        <dbReference type="ARBA" id="ARBA00022729"/>
    </source>
</evidence>
<dbReference type="SUPFAM" id="SSF53254">
    <property type="entry name" value="Phosphoglycerate mutase-like"/>
    <property type="match status" value="1"/>
</dbReference>
<organism evidence="8 9">
    <name type="scientific">Vespula squamosa</name>
    <name type="common">Southern yellow jacket</name>
    <name type="synonym">Wasp</name>
    <dbReference type="NCBI Taxonomy" id="30214"/>
    <lineage>
        <taxon>Eukaryota</taxon>
        <taxon>Metazoa</taxon>
        <taxon>Ecdysozoa</taxon>
        <taxon>Arthropoda</taxon>
        <taxon>Hexapoda</taxon>
        <taxon>Insecta</taxon>
        <taxon>Pterygota</taxon>
        <taxon>Neoptera</taxon>
        <taxon>Endopterygota</taxon>
        <taxon>Hymenoptera</taxon>
        <taxon>Apocrita</taxon>
        <taxon>Aculeata</taxon>
        <taxon>Vespoidea</taxon>
        <taxon>Vespidae</taxon>
        <taxon>Vespinae</taxon>
        <taxon>Vespula</taxon>
    </lineage>
</organism>
<proteinExistence type="inferred from homology"/>
<keyword evidence="7" id="KW-0325">Glycoprotein</keyword>
<evidence type="ECO:0000256" key="2">
    <source>
        <dbReference type="ARBA" id="ARBA00005375"/>
    </source>
</evidence>
<evidence type="ECO:0000256" key="3">
    <source>
        <dbReference type="ARBA" id="ARBA00012646"/>
    </source>
</evidence>
<dbReference type="InterPro" id="IPR029033">
    <property type="entry name" value="His_PPase_superfam"/>
</dbReference>
<dbReference type="EC" id="3.1.3.2" evidence="3"/>
<dbReference type="CDD" id="cd07061">
    <property type="entry name" value="HP_HAP_like"/>
    <property type="match status" value="1"/>
</dbReference>
<dbReference type="EMBL" id="JAUDFV010000020">
    <property type="protein sequence ID" value="KAL2740943.1"/>
    <property type="molecule type" value="Genomic_DNA"/>
</dbReference>
<dbReference type="PANTHER" id="PTHR11567">
    <property type="entry name" value="ACID PHOSPHATASE-RELATED"/>
    <property type="match status" value="1"/>
</dbReference>
<reference evidence="8 9" key="1">
    <citation type="journal article" date="2024" name="Ann. Entomol. Soc. Am.">
        <title>Genomic analyses of the southern and eastern yellowjacket wasps (Hymenoptera: Vespidae) reveal evolutionary signatures of social life.</title>
        <authorList>
            <person name="Catto M.A."/>
            <person name="Caine P.B."/>
            <person name="Orr S.E."/>
            <person name="Hunt B.G."/>
            <person name="Goodisman M.A.D."/>
        </authorList>
    </citation>
    <scope>NUCLEOTIDE SEQUENCE [LARGE SCALE GENOMIC DNA]</scope>
    <source>
        <strain evidence="8">233</strain>
        <tissue evidence="8">Head and thorax</tissue>
    </source>
</reference>
<dbReference type="GO" id="GO:0003993">
    <property type="term" value="F:acid phosphatase activity"/>
    <property type="evidence" value="ECO:0007669"/>
    <property type="project" value="UniProtKB-EC"/>
</dbReference>
<keyword evidence="6" id="KW-1015">Disulfide bond</keyword>
<evidence type="ECO:0000256" key="7">
    <source>
        <dbReference type="ARBA" id="ARBA00023180"/>
    </source>
</evidence>
<evidence type="ECO:0000313" key="8">
    <source>
        <dbReference type="EMBL" id="KAL2740943.1"/>
    </source>
</evidence>
<gene>
    <name evidence="8" type="ORF">V1478_001084</name>
</gene>
<keyword evidence="5" id="KW-0378">Hydrolase</keyword>
<accession>A0ABD2C9E5</accession>